<protein>
    <recommendedName>
        <fullName evidence="3">Metal ABC transporter ATPase</fullName>
    </recommendedName>
</protein>
<organism evidence="1 2">
    <name type="scientific">Halopseudomonas aestusnigri</name>
    <dbReference type="NCBI Taxonomy" id="857252"/>
    <lineage>
        <taxon>Bacteria</taxon>
        <taxon>Pseudomonadati</taxon>
        <taxon>Pseudomonadota</taxon>
        <taxon>Gammaproteobacteria</taxon>
        <taxon>Pseudomonadales</taxon>
        <taxon>Pseudomonadaceae</taxon>
        <taxon>Halopseudomonas</taxon>
    </lineage>
</organism>
<reference evidence="1 2" key="1">
    <citation type="submission" date="2016-10" db="EMBL/GenBank/DDBJ databases">
        <authorList>
            <person name="Varghese N."/>
            <person name="Submissions S."/>
        </authorList>
    </citation>
    <scope>NUCLEOTIDE SEQUENCE [LARGE SCALE GENOMIC DNA]</scope>
    <source>
        <strain evidence="1 2">CECT 8317</strain>
    </source>
</reference>
<dbReference type="RefSeq" id="WP_088273413.1">
    <property type="nucleotide sequence ID" value="NZ_FNVE01000001.1"/>
</dbReference>
<dbReference type="AlphaFoldDB" id="A0AAQ1G4G0"/>
<accession>A0AAQ1G4G0</accession>
<comment type="caution">
    <text evidence="1">The sequence shown here is derived from an EMBL/GenBank/DDBJ whole genome shotgun (WGS) entry which is preliminary data.</text>
</comment>
<evidence type="ECO:0008006" key="3">
    <source>
        <dbReference type="Google" id="ProtNLM"/>
    </source>
</evidence>
<evidence type="ECO:0000313" key="2">
    <source>
        <dbReference type="Proteomes" id="UP000243518"/>
    </source>
</evidence>
<gene>
    <name evidence="1" type="ORF">SAMN05216586_101292</name>
</gene>
<evidence type="ECO:0000313" key="1">
    <source>
        <dbReference type="EMBL" id="SEF52972.1"/>
    </source>
</evidence>
<name>A0AAQ1G4G0_9GAMM</name>
<dbReference type="Proteomes" id="UP000243518">
    <property type="component" value="Unassembled WGS sequence"/>
</dbReference>
<sequence length="295" mass="33096">MTQIVARKNPVAFKTQAIAVTASAEVLRYEPTGSPLSFAQMQERRVPLQLSDPNHFNVVLANLGVSVDLNLHWQQRDFRLLVRQDRPDHGDQVLKLLSGYVPSHELRVPLLTVMTEIAEELLIETRSGWLQGRYQDTWLPTPYAESLPLDSERHFTLGARAGNTRPVLCRELNLLERPRAYVHLPTSSLQLVYQMQLALPDDIDAPSLLHADEYLDPDSRELIARVDHQQPDLFLAEYRNGEPTGELYHLQRGELVAQPTGGLLLSEAFAEQQGWVVTAANCPLQQGLGLTDGTA</sequence>
<proteinExistence type="predicted"/>
<keyword evidence="2" id="KW-1185">Reference proteome</keyword>
<dbReference type="EMBL" id="FNVE01000001">
    <property type="protein sequence ID" value="SEF52972.1"/>
    <property type="molecule type" value="Genomic_DNA"/>
</dbReference>